<dbReference type="EMBL" id="CP001291">
    <property type="protein sequence ID" value="ACK68742.1"/>
    <property type="molecule type" value="Genomic_DNA"/>
</dbReference>
<accession>B7KAS0</accession>
<dbReference type="KEGG" id="cyc:PCC7424_0274"/>
<dbReference type="HOGENOM" id="CLU_133138_0_0_3"/>
<dbReference type="Proteomes" id="UP000002384">
    <property type="component" value="Chromosome"/>
</dbReference>
<evidence type="ECO:0000313" key="1">
    <source>
        <dbReference type="EMBL" id="ACK68742.1"/>
    </source>
</evidence>
<sequence>MVSLTSEEISQYRSQLADYPDAVVALDEIDNCEGDLEDATLNLAIRVGQQPDRNDFLNGLAKRYRVEICQDMLQQELLKGNLILVVDTLMKAELFPSVLVTPVVLYVMKQGVKSFCEPLTYKIET</sequence>
<evidence type="ECO:0000313" key="2">
    <source>
        <dbReference type="Proteomes" id="UP000002384"/>
    </source>
</evidence>
<reference evidence="2" key="1">
    <citation type="journal article" date="2011" name="MBio">
        <title>Novel metabolic attributes of the genus Cyanothece, comprising a group of unicellular nitrogen-fixing Cyanobacteria.</title>
        <authorList>
            <person name="Bandyopadhyay A."/>
            <person name="Elvitigala T."/>
            <person name="Welsh E."/>
            <person name="Stockel J."/>
            <person name="Liberton M."/>
            <person name="Min H."/>
            <person name="Sherman L.A."/>
            <person name="Pakrasi H.B."/>
        </authorList>
    </citation>
    <scope>NUCLEOTIDE SEQUENCE [LARGE SCALE GENOMIC DNA]</scope>
    <source>
        <strain evidence="2">PCC 7424</strain>
    </source>
</reference>
<organism evidence="1 2">
    <name type="scientific">Gloeothece citriformis (strain PCC 7424)</name>
    <name type="common">Cyanothece sp. (strain PCC 7424)</name>
    <dbReference type="NCBI Taxonomy" id="65393"/>
    <lineage>
        <taxon>Bacteria</taxon>
        <taxon>Bacillati</taxon>
        <taxon>Cyanobacteriota</taxon>
        <taxon>Cyanophyceae</taxon>
        <taxon>Oscillatoriophycideae</taxon>
        <taxon>Chroococcales</taxon>
        <taxon>Aphanothecaceae</taxon>
        <taxon>Gloeothece</taxon>
        <taxon>Gloeothece citriformis</taxon>
    </lineage>
</organism>
<proteinExistence type="predicted"/>
<dbReference type="STRING" id="65393.PCC7424_0274"/>
<gene>
    <name evidence="1" type="ordered locus">PCC7424_0274</name>
</gene>
<dbReference type="AlphaFoldDB" id="B7KAS0"/>
<dbReference type="OrthoDB" id="464679at2"/>
<keyword evidence="2" id="KW-1185">Reference proteome</keyword>
<name>B7KAS0_GLOC7</name>
<dbReference type="eggNOG" id="ENOG5031FXK">
    <property type="taxonomic scope" value="Bacteria"/>
</dbReference>
<protein>
    <submittedName>
        <fullName evidence="1">Uncharacterized protein</fullName>
    </submittedName>
</protein>